<dbReference type="CTD" id="6750075"/>
<accession>B3RM93</accession>
<feature type="domain" description="2',5'-phosphodiesterase 12-like N-terminal" evidence="15">
    <location>
        <begin position="113"/>
        <end position="197"/>
    </location>
</feature>
<dbReference type="GO" id="GO:0000175">
    <property type="term" value="F:3'-5'-RNA exonuclease activity"/>
    <property type="evidence" value="ECO:0000318"/>
    <property type="project" value="GO_Central"/>
</dbReference>
<dbReference type="PhylomeDB" id="B3RM93"/>
<keyword evidence="11" id="KW-0496">Mitochondrion</keyword>
<dbReference type="EMBL" id="DS985241">
    <property type="protein sequence ID" value="EDV28922.1"/>
    <property type="molecule type" value="Genomic_DNA"/>
</dbReference>
<keyword evidence="9" id="KW-0460">Magnesium</keyword>
<evidence type="ECO:0000256" key="2">
    <source>
        <dbReference type="ARBA" id="ARBA00004305"/>
    </source>
</evidence>
<dbReference type="InterPro" id="IPR005135">
    <property type="entry name" value="Endo/exonuclease/phosphatase"/>
</dbReference>
<dbReference type="GO" id="GO:0005739">
    <property type="term" value="C:mitochondrion"/>
    <property type="evidence" value="ECO:0000318"/>
    <property type="project" value="GO_Central"/>
</dbReference>
<dbReference type="InterPro" id="IPR036691">
    <property type="entry name" value="Endo/exonu/phosph_ase_sf"/>
</dbReference>
<organism evidence="16 17">
    <name type="scientific">Trichoplax adhaerens</name>
    <name type="common">Trichoplax reptans</name>
    <dbReference type="NCBI Taxonomy" id="10228"/>
    <lineage>
        <taxon>Eukaryota</taxon>
        <taxon>Metazoa</taxon>
        <taxon>Placozoa</taxon>
        <taxon>Uniplacotomia</taxon>
        <taxon>Trichoplacea</taxon>
        <taxon>Trichoplacidae</taxon>
        <taxon>Trichoplax</taxon>
    </lineage>
</organism>
<evidence type="ECO:0000259" key="14">
    <source>
        <dbReference type="Pfam" id="PF03372"/>
    </source>
</evidence>
<dbReference type="SUPFAM" id="SSF56219">
    <property type="entry name" value="DNase I-like"/>
    <property type="match status" value="1"/>
</dbReference>
<comment type="cofactor">
    <cofactor evidence="1">
        <name>Mg(2+)</name>
        <dbReference type="ChEBI" id="CHEBI:18420"/>
    </cofactor>
</comment>
<keyword evidence="4" id="KW-0507">mRNA processing</keyword>
<evidence type="ECO:0000256" key="10">
    <source>
        <dbReference type="ARBA" id="ARBA00022946"/>
    </source>
</evidence>
<dbReference type="OrthoDB" id="412787at2759"/>
<evidence type="ECO:0000256" key="11">
    <source>
        <dbReference type="ARBA" id="ARBA00023128"/>
    </source>
</evidence>
<dbReference type="GO" id="GO:0005759">
    <property type="term" value="C:mitochondrial matrix"/>
    <property type="evidence" value="ECO:0007669"/>
    <property type="project" value="UniProtKB-SubCell"/>
</dbReference>
<evidence type="ECO:0000256" key="5">
    <source>
        <dbReference type="ARBA" id="ARBA00022722"/>
    </source>
</evidence>
<evidence type="ECO:0000256" key="7">
    <source>
        <dbReference type="ARBA" id="ARBA00022801"/>
    </source>
</evidence>
<dbReference type="AlphaFoldDB" id="B3RM93"/>
<reference evidence="16 17" key="1">
    <citation type="journal article" date="2008" name="Nature">
        <title>The Trichoplax genome and the nature of placozoans.</title>
        <authorList>
            <person name="Srivastava M."/>
            <person name="Begovic E."/>
            <person name="Chapman J."/>
            <person name="Putnam N.H."/>
            <person name="Hellsten U."/>
            <person name="Kawashima T."/>
            <person name="Kuo A."/>
            <person name="Mitros T."/>
            <person name="Salamov A."/>
            <person name="Carpenter M.L."/>
            <person name="Signorovitch A.Y."/>
            <person name="Moreno M.A."/>
            <person name="Kamm K."/>
            <person name="Grimwood J."/>
            <person name="Schmutz J."/>
            <person name="Shapiro H."/>
            <person name="Grigoriev I.V."/>
            <person name="Buss L.W."/>
            <person name="Schierwater B."/>
            <person name="Dellaporta S.L."/>
            <person name="Rokhsar D.S."/>
        </authorList>
    </citation>
    <scope>NUCLEOTIDE SEQUENCE [LARGE SCALE GENOMIC DNA]</scope>
    <source>
        <strain evidence="16 17">Grell-BS-1999</strain>
    </source>
</reference>
<dbReference type="FunCoup" id="B3RM93">
    <property type="interactions" value="2200"/>
</dbReference>
<dbReference type="GO" id="GO:0006397">
    <property type="term" value="P:mRNA processing"/>
    <property type="evidence" value="ECO:0007669"/>
    <property type="project" value="UniProtKB-KW"/>
</dbReference>
<dbReference type="FunFam" id="3.60.10.10:FF:000018">
    <property type="entry name" value="2',5'-phosphodiesterase 12"/>
    <property type="match status" value="1"/>
</dbReference>
<keyword evidence="8" id="KW-0269">Exonuclease</keyword>
<dbReference type="GO" id="GO:0000288">
    <property type="term" value="P:nuclear-transcribed mRNA catabolic process, deadenylation-dependent decay"/>
    <property type="evidence" value="ECO:0000318"/>
    <property type="project" value="GO_Central"/>
</dbReference>
<evidence type="ECO:0000256" key="12">
    <source>
        <dbReference type="ARBA" id="ARBA00072755"/>
    </source>
</evidence>
<dbReference type="Proteomes" id="UP000009022">
    <property type="component" value="Unassembled WGS sequence"/>
</dbReference>
<dbReference type="STRING" id="10228.B3RM93"/>
<dbReference type="GeneID" id="6750075"/>
<dbReference type="InterPro" id="IPR048821">
    <property type="entry name" value="PDE12-like_N"/>
</dbReference>
<dbReference type="PANTHER" id="PTHR12121:SF37">
    <property type="entry name" value="2',5'-PHOSPHODIESTERASE 12"/>
    <property type="match status" value="1"/>
</dbReference>
<gene>
    <name evidence="16" type="ORF">TRIADDRAFT_20232</name>
</gene>
<dbReference type="eggNOG" id="KOG0620">
    <property type="taxonomic scope" value="Eukaryota"/>
</dbReference>
<evidence type="ECO:0000256" key="3">
    <source>
        <dbReference type="ARBA" id="ARBA00022553"/>
    </source>
</evidence>
<evidence type="ECO:0000313" key="17">
    <source>
        <dbReference type="Proteomes" id="UP000009022"/>
    </source>
</evidence>
<dbReference type="RefSeq" id="XP_002108124.1">
    <property type="nucleotide sequence ID" value="XM_002108088.1"/>
</dbReference>
<keyword evidence="10" id="KW-0809">Transit peptide</keyword>
<keyword evidence="7" id="KW-0378">Hydrolase</keyword>
<dbReference type="PANTHER" id="PTHR12121">
    <property type="entry name" value="CARBON CATABOLITE REPRESSOR PROTEIN 4"/>
    <property type="match status" value="1"/>
</dbReference>
<evidence type="ECO:0000256" key="13">
    <source>
        <dbReference type="ARBA" id="ARBA00083541"/>
    </source>
</evidence>
<keyword evidence="17" id="KW-1185">Reference proteome</keyword>
<dbReference type="InterPro" id="IPR050410">
    <property type="entry name" value="CCR4/nocturin_mRNA_transcr"/>
</dbReference>
<evidence type="ECO:0000313" key="16">
    <source>
        <dbReference type="EMBL" id="EDV28922.1"/>
    </source>
</evidence>
<evidence type="ECO:0000256" key="9">
    <source>
        <dbReference type="ARBA" id="ARBA00022842"/>
    </source>
</evidence>
<dbReference type="Gene3D" id="3.60.10.10">
    <property type="entry name" value="Endonuclease/exonuclease/phosphatase"/>
    <property type="match status" value="1"/>
</dbReference>
<dbReference type="InParanoid" id="B3RM93"/>
<dbReference type="KEGG" id="tad:TRIADDRAFT_20232"/>
<evidence type="ECO:0000256" key="4">
    <source>
        <dbReference type="ARBA" id="ARBA00022664"/>
    </source>
</evidence>
<evidence type="ECO:0000256" key="8">
    <source>
        <dbReference type="ARBA" id="ARBA00022839"/>
    </source>
</evidence>
<sequence>MNKAIVRIPPDNNIVCIDYDIGFKMRYLQRDKDEVVSRALARIKLSYIKEKQSPKKKGKRNRQPPQQDSDVLQAFLLDGNGNRIDENITNGIAWSQAKQLIVGDKQYAIEVNPPKILSLRLPDTIMAQFPMVPILTAEFTDTIKYDWFTIAPDSNEETLVESKIVNHDSTQITAFIPQTQHVGSKLKVVCTPYNSQHTQGSDPSSVTVAAAITAGPGTCPCQMTHLYTKKRLTQPDSFRIVSYNVLADTYSSQEHTQKVLFPYCPPYALSIDYRKLLITRELYGYNADIICLQECDKDIFNQFYAPFMKGLGYDGIQDSKINNREGEATFYHMDRFNMIDHHCQSIGNTLKNDEIFEQICKCPTLKYRLLNRNSIVQIVTLQPKELENIRLVVVNTHFYFRPQASHIRILQGYSMLKCVEKYCEKFIGNDVRVLYCGDFNSHPRTALVKLMTTGSVQSNDPVWHEGGEEEFCENISLRNDKKCVSFTGYPQFTNFVNGFVECLDYIFGQPEHFQVEQVFPSMTEEVAAAYTALPSVVSPSDHVAIGCDLRLK</sequence>
<keyword evidence="5" id="KW-0540">Nuclease</keyword>
<keyword evidence="6" id="KW-0479">Metal-binding</keyword>
<evidence type="ECO:0000256" key="1">
    <source>
        <dbReference type="ARBA" id="ARBA00001946"/>
    </source>
</evidence>
<dbReference type="GO" id="GO:0004535">
    <property type="term" value="F:poly(A)-specific ribonuclease activity"/>
    <property type="evidence" value="ECO:0007669"/>
    <property type="project" value="UniProtKB-ARBA"/>
</dbReference>
<dbReference type="HOGENOM" id="CLU_016428_7_2_1"/>
<proteinExistence type="predicted"/>
<keyword evidence="3" id="KW-0597">Phosphoprotein</keyword>
<dbReference type="GO" id="GO:0046872">
    <property type="term" value="F:metal ion binding"/>
    <property type="evidence" value="ECO:0007669"/>
    <property type="project" value="UniProtKB-KW"/>
</dbReference>
<dbReference type="Pfam" id="PF21171">
    <property type="entry name" value="PDE12-like_N"/>
    <property type="match status" value="1"/>
</dbReference>
<dbReference type="OMA" id="FRLKSAC"/>
<protein>
    <recommendedName>
        <fullName evidence="12">2',5'-phosphodiesterase 12</fullName>
    </recommendedName>
    <alternativeName>
        <fullName evidence="13">Mitochondrial deadenylase</fullName>
    </alternativeName>
</protein>
<evidence type="ECO:0000256" key="6">
    <source>
        <dbReference type="ARBA" id="ARBA00022723"/>
    </source>
</evidence>
<comment type="subcellular location">
    <subcellularLocation>
        <location evidence="2">Mitochondrion matrix</location>
    </subcellularLocation>
</comment>
<feature type="domain" description="Endonuclease/exonuclease/phosphatase" evidence="14">
    <location>
        <begin position="242"/>
        <end position="542"/>
    </location>
</feature>
<dbReference type="Pfam" id="PF03372">
    <property type="entry name" value="Exo_endo_phos"/>
    <property type="match status" value="1"/>
</dbReference>
<evidence type="ECO:0000259" key="15">
    <source>
        <dbReference type="Pfam" id="PF21171"/>
    </source>
</evidence>
<name>B3RM93_TRIAD</name>